<gene>
    <name evidence="3" type="ORF">AOXY_G28522</name>
</gene>
<accession>A0AAD8CPW5</accession>
<organism evidence="3 4">
    <name type="scientific">Acipenser oxyrinchus oxyrinchus</name>
    <dbReference type="NCBI Taxonomy" id="40147"/>
    <lineage>
        <taxon>Eukaryota</taxon>
        <taxon>Metazoa</taxon>
        <taxon>Chordata</taxon>
        <taxon>Craniata</taxon>
        <taxon>Vertebrata</taxon>
        <taxon>Euteleostomi</taxon>
        <taxon>Actinopterygii</taxon>
        <taxon>Chondrostei</taxon>
        <taxon>Acipenseriformes</taxon>
        <taxon>Acipenseridae</taxon>
        <taxon>Acipenser</taxon>
    </lineage>
</organism>
<dbReference type="InterPro" id="IPR013761">
    <property type="entry name" value="SAM/pointed_sf"/>
</dbReference>
<keyword evidence="4" id="KW-1185">Reference proteome</keyword>
<feature type="region of interest" description="Disordered" evidence="1">
    <location>
        <begin position="391"/>
        <end position="410"/>
    </location>
</feature>
<reference evidence="3" key="1">
    <citation type="submission" date="2022-02" db="EMBL/GenBank/DDBJ databases">
        <title>Atlantic sturgeon de novo genome assembly.</title>
        <authorList>
            <person name="Stock M."/>
            <person name="Klopp C."/>
            <person name="Guiguen Y."/>
            <person name="Cabau C."/>
            <person name="Parinello H."/>
            <person name="Santidrian Yebra-Pimentel E."/>
            <person name="Kuhl H."/>
            <person name="Dirks R.P."/>
            <person name="Guessner J."/>
            <person name="Wuertz S."/>
            <person name="Du K."/>
            <person name="Schartl M."/>
        </authorList>
    </citation>
    <scope>NUCLEOTIDE SEQUENCE</scope>
    <source>
        <strain evidence="3">STURGEONOMICS-FGT-2020</strain>
        <tissue evidence="3">Whole blood</tissue>
    </source>
</reference>
<feature type="region of interest" description="Disordered" evidence="1">
    <location>
        <begin position="77"/>
        <end position="102"/>
    </location>
</feature>
<dbReference type="EMBL" id="JAGXEW010000035">
    <property type="protein sequence ID" value="KAK1154565.1"/>
    <property type="molecule type" value="Genomic_DNA"/>
</dbReference>
<evidence type="ECO:0000313" key="3">
    <source>
        <dbReference type="EMBL" id="KAK1154565.1"/>
    </source>
</evidence>
<evidence type="ECO:0000259" key="2">
    <source>
        <dbReference type="Pfam" id="PF17740"/>
    </source>
</evidence>
<comment type="caution">
    <text evidence="3">The sequence shown here is derived from an EMBL/GenBank/DDBJ whole genome shotgun (WGS) entry which is preliminary data.</text>
</comment>
<evidence type="ECO:0000313" key="4">
    <source>
        <dbReference type="Proteomes" id="UP001230051"/>
    </source>
</evidence>
<dbReference type="Pfam" id="PF18017">
    <property type="entry name" value="SAM_4"/>
    <property type="match status" value="1"/>
</dbReference>
<dbReference type="GO" id="GO:0005634">
    <property type="term" value="C:nucleus"/>
    <property type="evidence" value="ECO:0007669"/>
    <property type="project" value="TreeGrafter"/>
</dbReference>
<dbReference type="InterPro" id="IPR040772">
    <property type="entry name" value="C19orf47_SAM"/>
</dbReference>
<feature type="region of interest" description="Disordered" evidence="1">
    <location>
        <begin position="359"/>
        <end position="383"/>
    </location>
</feature>
<name>A0AAD8CPW5_ACIOX</name>
<dbReference type="PANTHER" id="PTHR21359">
    <property type="entry name" value="DUF5577 DOMAIN-CONTAINING PROTEIN"/>
    <property type="match status" value="1"/>
</dbReference>
<feature type="compositionally biased region" description="Acidic residues" evidence="1">
    <location>
        <begin position="260"/>
        <end position="273"/>
    </location>
</feature>
<dbReference type="PANTHER" id="PTHR21359:SF1">
    <property type="entry name" value="DUF5577 DOMAIN-CONTAINING PROTEIN"/>
    <property type="match status" value="1"/>
</dbReference>
<dbReference type="InterPro" id="IPR039161">
    <property type="entry name" value="C19orf47-like"/>
</dbReference>
<protein>
    <recommendedName>
        <fullName evidence="2">DUF5577 domain-containing protein</fullName>
    </recommendedName>
</protein>
<feature type="region of interest" description="Disordered" evidence="1">
    <location>
        <begin position="238"/>
        <end position="274"/>
    </location>
</feature>
<dbReference type="Pfam" id="PF17740">
    <property type="entry name" value="DUF5577"/>
    <property type="match status" value="1"/>
</dbReference>
<dbReference type="Proteomes" id="UP001230051">
    <property type="component" value="Unassembled WGS sequence"/>
</dbReference>
<dbReference type="InterPro" id="IPR041477">
    <property type="entry name" value="DUF5577"/>
</dbReference>
<feature type="region of interest" description="Disordered" evidence="1">
    <location>
        <begin position="286"/>
        <end position="319"/>
    </location>
</feature>
<dbReference type="CDD" id="cd09531">
    <property type="entry name" value="SAM_CS047"/>
    <property type="match status" value="1"/>
</dbReference>
<proteinExistence type="predicted"/>
<feature type="compositionally biased region" description="Polar residues" evidence="1">
    <location>
        <begin position="367"/>
        <end position="383"/>
    </location>
</feature>
<dbReference type="Gene3D" id="1.10.150.50">
    <property type="entry name" value="Transcription Factor, Ets-1"/>
    <property type="match status" value="1"/>
</dbReference>
<evidence type="ECO:0000256" key="1">
    <source>
        <dbReference type="SAM" id="MobiDB-lite"/>
    </source>
</evidence>
<sequence>MASVTNATSEWIQFFKDAGIPAGLAVHYAVSFVDNRIQKNMLMDLSKEFMMDLGITVIGDIIAILKHAKVVYRQMKSADWNSPPSPPTRPSMESRTGGTFRKRAPADDMCKMATEAISSGQTTIQAELRRNANTPATRMIANSLSQDSPPPTPVRKPDNRLSVTVSNKQAKAGMPDAGPDVSVKRRRVTAEMEGKYIINMPKGTTERTKRILEEQAEIEKGIYRTSVFERLGAESKADVTMGSKPTGVFSRLGDTTDERREEEEDEKAVESDGEGSVLQYAGVLKRTAQPARKTPAKASPASQTTAKTRTAPAVRSPAVAARRPAVVTLKRLGKPARALASCTATDKPELATKVSVLQRLGKPSSPQPDTQDSRVTSTKSKGFTVTINRGLGSAKVSSSTGECQGAQMDSAGSVSVFKRLGLKNT</sequence>
<dbReference type="AlphaFoldDB" id="A0AAD8CPW5"/>
<dbReference type="SUPFAM" id="SSF47769">
    <property type="entry name" value="SAM/Pointed domain"/>
    <property type="match status" value="1"/>
</dbReference>
<feature type="domain" description="DUF5577" evidence="2">
    <location>
        <begin position="127"/>
        <end position="421"/>
    </location>
</feature>